<dbReference type="EMBL" id="GBXM01013495">
    <property type="protein sequence ID" value="JAH95082.1"/>
    <property type="molecule type" value="Transcribed_RNA"/>
</dbReference>
<evidence type="ECO:0000313" key="2">
    <source>
        <dbReference type="EMBL" id="JAH95082.1"/>
    </source>
</evidence>
<proteinExistence type="predicted"/>
<name>A0A0E9WX64_ANGAN</name>
<keyword evidence="1" id="KW-1133">Transmembrane helix</keyword>
<reference evidence="2" key="1">
    <citation type="submission" date="2014-11" db="EMBL/GenBank/DDBJ databases">
        <authorList>
            <person name="Amaro Gonzalez C."/>
        </authorList>
    </citation>
    <scope>NUCLEOTIDE SEQUENCE</scope>
</reference>
<evidence type="ECO:0000256" key="1">
    <source>
        <dbReference type="SAM" id="Phobius"/>
    </source>
</evidence>
<keyword evidence="1" id="KW-0472">Membrane</keyword>
<feature type="transmembrane region" description="Helical" evidence="1">
    <location>
        <begin position="62"/>
        <end position="83"/>
    </location>
</feature>
<dbReference type="AlphaFoldDB" id="A0A0E9WX64"/>
<accession>A0A0E9WX64</accession>
<organism evidence="2">
    <name type="scientific">Anguilla anguilla</name>
    <name type="common">European freshwater eel</name>
    <name type="synonym">Muraena anguilla</name>
    <dbReference type="NCBI Taxonomy" id="7936"/>
    <lineage>
        <taxon>Eukaryota</taxon>
        <taxon>Metazoa</taxon>
        <taxon>Chordata</taxon>
        <taxon>Craniata</taxon>
        <taxon>Vertebrata</taxon>
        <taxon>Euteleostomi</taxon>
        <taxon>Actinopterygii</taxon>
        <taxon>Neopterygii</taxon>
        <taxon>Teleostei</taxon>
        <taxon>Anguilliformes</taxon>
        <taxon>Anguillidae</taxon>
        <taxon>Anguilla</taxon>
    </lineage>
</organism>
<reference evidence="2" key="2">
    <citation type="journal article" date="2015" name="Fish Shellfish Immunol.">
        <title>Early steps in the European eel (Anguilla anguilla)-Vibrio vulnificus interaction in the gills: Role of the RtxA13 toxin.</title>
        <authorList>
            <person name="Callol A."/>
            <person name="Pajuelo D."/>
            <person name="Ebbesson L."/>
            <person name="Teles M."/>
            <person name="MacKenzie S."/>
            <person name="Amaro C."/>
        </authorList>
    </citation>
    <scope>NUCLEOTIDE SEQUENCE</scope>
</reference>
<keyword evidence="1" id="KW-0812">Transmembrane</keyword>
<protein>
    <submittedName>
        <fullName evidence="2">Uncharacterized protein</fullName>
    </submittedName>
</protein>
<sequence length="105" mass="11595">MVCTSTTGATFSTQCSCVYGVIYVYSAAMLGKKEKNVKHLMHPLSCLNYVIFLRDIPCDSRFFTELVKLLILFGTIAVLCSGLRTDFVTRMMFGQVPVGAGILLQ</sequence>